<evidence type="ECO:0000256" key="1">
    <source>
        <dbReference type="SAM" id="SignalP"/>
    </source>
</evidence>
<dbReference type="RefSeq" id="WP_187008655.1">
    <property type="nucleotide sequence ID" value="NZ_JACRUI010000001.1"/>
</dbReference>
<dbReference type="PANTHER" id="PTHR37691">
    <property type="entry name" value="BLR3518 PROTEIN"/>
    <property type="match status" value="1"/>
</dbReference>
<accession>A0ABR7J3A3</accession>
<gene>
    <name evidence="2" type="ORF">H8R23_01390</name>
</gene>
<dbReference type="Proteomes" id="UP000629963">
    <property type="component" value="Unassembled WGS sequence"/>
</dbReference>
<dbReference type="Gene3D" id="3.40.1260.10">
    <property type="entry name" value="DsrEFH-like"/>
    <property type="match status" value="1"/>
</dbReference>
<dbReference type="SUPFAM" id="SSF75169">
    <property type="entry name" value="DsrEFH-like"/>
    <property type="match status" value="1"/>
</dbReference>
<proteinExistence type="predicted"/>
<name>A0ABR7J3A3_9FLAO</name>
<reference evidence="2 3" key="1">
    <citation type="submission" date="2020-08" db="EMBL/GenBank/DDBJ databases">
        <title>Description of novel Flavobacterium F-380 isolate.</title>
        <authorList>
            <person name="Saticioglu I.B."/>
            <person name="Duman M."/>
            <person name="Altun S."/>
        </authorList>
    </citation>
    <scope>NUCLEOTIDE SEQUENCE [LARGE SCALE GENOMIC DNA]</scope>
    <source>
        <strain evidence="2 3">F-380</strain>
    </source>
</reference>
<organism evidence="2 3">
    <name type="scientific">Flavobacterium kayseriense</name>
    <dbReference type="NCBI Taxonomy" id="2764714"/>
    <lineage>
        <taxon>Bacteria</taxon>
        <taxon>Pseudomonadati</taxon>
        <taxon>Bacteroidota</taxon>
        <taxon>Flavobacteriia</taxon>
        <taxon>Flavobacteriales</taxon>
        <taxon>Flavobacteriaceae</taxon>
        <taxon>Flavobacterium</taxon>
    </lineage>
</organism>
<keyword evidence="3" id="KW-1185">Reference proteome</keyword>
<evidence type="ECO:0008006" key="4">
    <source>
        <dbReference type="Google" id="ProtNLM"/>
    </source>
</evidence>
<feature type="signal peptide" evidence="1">
    <location>
        <begin position="1"/>
        <end position="22"/>
    </location>
</feature>
<comment type="caution">
    <text evidence="2">The sequence shown here is derived from an EMBL/GenBank/DDBJ whole genome shotgun (WGS) entry which is preliminary data.</text>
</comment>
<dbReference type="PANTHER" id="PTHR37691:SF1">
    <property type="entry name" value="BLR3518 PROTEIN"/>
    <property type="match status" value="1"/>
</dbReference>
<evidence type="ECO:0000313" key="3">
    <source>
        <dbReference type="Proteomes" id="UP000629963"/>
    </source>
</evidence>
<sequence length="202" mass="22333">MNFIKNNLLILFVVLSSTFLNAQTSARESKAAKIDPFIPVLEYPLIKGTKWTGVLPVKNITDKPEANKVYKLLFDFTQNGTTKGLSDKPNEGLEEIARILNLHAASGILPKNLKAVVIVHSGAYLSILNNTIYQKKFNSSNPNASLIDQMQKVGVQFILCGQTMVFSDTNTTDLYNDIFVSEAAKVAITKYQTAGYIPFIIN</sequence>
<dbReference type="EMBL" id="JACRUJ010000001">
    <property type="protein sequence ID" value="MBC5840045.1"/>
    <property type="molecule type" value="Genomic_DNA"/>
</dbReference>
<dbReference type="InterPro" id="IPR027396">
    <property type="entry name" value="DsrEFH-like"/>
</dbReference>
<feature type="chain" id="PRO_5045950608" description="Intracellular sulfur oxidation protein, DsrE/DsrF family" evidence="1">
    <location>
        <begin position="23"/>
        <end position="202"/>
    </location>
</feature>
<protein>
    <recommendedName>
        <fullName evidence="4">Intracellular sulfur oxidation protein, DsrE/DsrF family</fullName>
    </recommendedName>
</protein>
<evidence type="ECO:0000313" key="2">
    <source>
        <dbReference type="EMBL" id="MBC5840045.1"/>
    </source>
</evidence>
<keyword evidence="1" id="KW-0732">Signal</keyword>